<protein>
    <submittedName>
        <fullName evidence="4">Class I SAM-dependent methyltransferase</fullName>
        <ecNumber evidence="4">2.1.1.-</ecNumber>
    </submittedName>
</protein>
<dbReference type="PANTHER" id="PTHR43861:SF1">
    <property type="entry name" value="TRANS-ACONITATE 2-METHYLTRANSFERASE"/>
    <property type="match status" value="1"/>
</dbReference>
<evidence type="ECO:0000313" key="4">
    <source>
        <dbReference type="EMBL" id="MFI7589312.1"/>
    </source>
</evidence>
<evidence type="ECO:0000313" key="5">
    <source>
        <dbReference type="Proteomes" id="UP001612915"/>
    </source>
</evidence>
<keyword evidence="2 4" id="KW-0808">Transferase</keyword>
<dbReference type="EC" id="2.1.1.-" evidence="4"/>
<dbReference type="CDD" id="cd02440">
    <property type="entry name" value="AdoMet_MTases"/>
    <property type="match status" value="1"/>
</dbReference>
<dbReference type="EMBL" id="JBITLV010000007">
    <property type="protein sequence ID" value="MFI7589312.1"/>
    <property type="molecule type" value="Genomic_DNA"/>
</dbReference>
<dbReference type="GO" id="GO:0032259">
    <property type="term" value="P:methylation"/>
    <property type="evidence" value="ECO:0007669"/>
    <property type="project" value="UniProtKB-KW"/>
</dbReference>
<dbReference type="InterPro" id="IPR041698">
    <property type="entry name" value="Methyltransf_25"/>
</dbReference>
<accession>A0ABW8ATU6</accession>
<sequence length="238" mass="25645">MRKPTAVLEAGLWQAYAHLYDGLLDVYAYRDMLDDVVELSDVKGHRVLDVGCGTGNVTARLLQDRPAHVVAVDASANMLGLARRKLALDVAQGSVEFVLDDATAALAAQPEGSVDRITAVNFLYTQPDRTAFFTQVARVLAPGGFLVAAHTTRPGFGPIVREQLRRGGWRSLLRVRLIGIGVIDLLIDLLARGGRYDFSPVDRLADEAAAAGLGTTTRHGRTYGGPDDGVNELVRIGR</sequence>
<dbReference type="RefSeq" id="WP_398283891.1">
    <property type="nucleotide sequence ID" value="NZ_JBITLV010000007.1"/>
</dbReference>
<dbReference type="SUPFAM" id="SSF53335">
    <property type="entry name" value="S-adenosyl-L-methionine-dependent methyltransferases"/>
    <property type="match status" value="1"/>
</dbReference>
<dbReference type="Proteomes" id="UP001612915">
    <property type="component" value="Unassembled WGS sequence"/>
</dbReference>
<comment type="caution">
    <text evidence="4">The sequence shown here is derived from an EMBL/GenBank/DDBJ whole genome shotgun (WGS) entry which is preliminary data.</text>
</comment>
<keyword evidence="1 4" id="KW-0489">Methyltransferase</keyword>
<dbReference type="PANTHER" id="PTHR43861">
    <property type="entry name" value="TRANS-ACONITATE 2-METHYLTRANSFERASE-RELATED"/>
    <property type="match status" value="1"/>
</dbReference>
<name>A0ABW8ATU6_9ACTN</name>
<dbReference type="GO" id="GO:0008168">
    <property type="term" value="F:methyltransferase activity"/>
    <property type="evidence" value="ECO:0007669"/>
    <property type="project" value="UniProtKB-KW"/>
</dbReference>
<dbReference type="Gene3D" id="3.40.50.150">
    <property type="entry name" value="Vaccinia Virus protein VP39"/>
    <property type="match status" value="1"/>
</dbReference>
<proteinExistence type="predicted"/>
<dbReference type="Pfam" id="PF13649">
    <property type="entry name" value="Methyltransf_25"/>
    <property type="match status" value="1"/>
</dbReference>
<reference evidence="4 5" key="1">
    <citation type="submission" date="2024-10" db="EMBL/GenBank/DDBJ databases">
        <title>The Natural Products Discovery Center: Release of the First 8490 Sequenced Strains for Exploring Actinobacteria Biosynthetic Diversity.</title>
        <authorList>
            <person name="Kalkreuter E."/>
            <person name="Kautsar S.A."/>
            <person name="Yang D."/>
            <person name="Bader C.D."/>
            <person name="Teijaro C.N."/>
            <person name="Fluegel L."/>
            <person name="Davis C.M."/>
            <person name="Simpson J.R."/>
            <person name="Lauterbach L."/>
            <person name="Steele A.D."/>
            <person name="Gui C."/>
            <person name="Meng S."/>
            <person name="Li G."/>
            <person name="Viehrig K."/>
            <person name="Ye F."/>
            <person name="Su P."/>
            <person name="Kiefer A.F."/>
            <person name="Nichols A."/>
            <person name="Cepeda A.J."/>
            <person name="Yan W."/>
            <person name="Fan B."/>
            <person name="Jiang Y."/>
            <person name="Adhikari A."/>
            <person name="Zheng C.-J."/>
            <person name="Schuster L."/>
            <person name="Cowan T.M."/>
            <person name="Smanski M.J."/>
            <person name="Chevrette M.G."/>
            <person name="De Carvalho L.P.S."/>
            <person name="Shen B."/>
        </authorList>
    </citation>
    <scope>NUCLEOTIDE SEQUENCE [LARGE SCALE GENOMIC DNA]</scope>
    <source>
        <strain evidence="4 5">NPDC049639</strain>
    </source>
</reference>
<dbReference type="InterPro" id="IPR029063">
    <property type="entry name" value="SAM-dependent_MTases_sf"/>
</dbReference>
<feature type="domain" description="Methyltransferase" evidence="3">
    <location>
        <begin position="47"/>
        <end position="144"/>
    </location>
</feature>
<evidence type="ECO:0000259" key="3">
    <source>
        <dbReference type="Pfam" id="PF13649"/>
    </source>
</evidence>
<gene>
    <name evidence="4" type="ORF">ACIB24_19775</name>
</gene>
<organism evidence="4 5">
    <name type="scientific">Spongisporangium articulatum</name>
    <dbReference type="NCBI Taxonomy" id="3362603"/>
    <lineage>
        <taxon>Bacteria</taxon>
        <taxon>Bacillati</taxon>
        <taxon>Actinomycetota</taxon>
        <taxon>Actinomycetes</taxon>
        <taxon>Kineosporiales</taxon>
        <taxon>Kineosporiaceae</taxon>
        <taxon>Spongisporangium</taxon>
    </lineage>
</organism>
<evidence type="ECO:0000256" key="2">
    <source>
        <dbReference type="ARBA" id="ARBA00022679"/>
    </source>
</evidence>
<keyword evidence="5" id="KW-1185">Reference proteome</keyword>
<evidence type="ECO:0000256" key="1">
    <source>
        <dbReference type="ARBA" id="ARBA00022603"/>
    </source>
</evidence>